<accession>A0A7W7W540</accession>
<reference evidence="1 2" key="1">
    <citation type="submission" date="2020-08" db="EMBL/GenBank/DDBJ databases">
        <title>Sequencing the genomes of 1000 actinobacteria strains.</title>
        <authorList>
            <person name="Klenk H.-P."/>
        </authorList>
    </citation>
    <scope>NUCLEOTIDE SEQUENCE [LARGE SCALE GENOMIC DNA]</scope>
    <source>
        <strain evidence="1 2">DSM 102030</strain>
    </source>
</reference>
<name>A0A7W7W540_9ACTN</name>
<dbReference type="EMBL" id="JACHJT010000001">
    <property type="protein sequence ID" value="MBB4934396.1"/>
    <property type="molecule type" value="Genomic_DNA"/>
</dbReference>
<evidence type="ECO:0000313" key="2">
    <source>
        <dbReference type="Proteomes" id="UP000523007"/>
    </source>
</evidence>
<comment type="caution">
    <text evidence="1">The sequence shown here is derived from an EMBL/GenBank/DDBJ whole genome shotgun (WGS) entry which is preliminary data.</text>
</comment>
<gene>
    <name evidence="1" type="ORF">F4561_005216</name>
</gene>
<sequence length="115" mass="12457">MILVDRGAEILSDGLCAGLKPVLSDNSEKGIRMDFVSGDGYPEDVQIRAETVRLNECLAGLDEHGNVRVLVVVAKQRKATDPIFYRVAVVDQFATLRATRGARLLSMPPTSSGLD</sequence>
<evidence type="ECO:0000313" key="1">
    <source>
        <dbReference type="EMBL" id="MBB4934396.1"/>
    </source>
</evidence>
<organism evidence="1 2">
    <name type="scientific">Lipingzhangella halophila</name>
    <dbReference type="NCBI Taxonomy" id="1783352"/>
    <lineage>
        <taxon>Bacteria</taxon>
        <taxon>Bacillati</taxon>
        <taxon>Actinomycetota</taxon>
        <taxon>Actinomycetes</taxon>
        <taxon>Streptosporangiales</taxon>
        <taxon>Nocardiopsidaceae</taxon>
        <taxon>Lipingzhangella</taxon>
    </lineage>
</organism>
<keyword evidence="2" id="KW-1185">Reference proteome</keyword>
<proteinExistence type="predicted"/>
<protein>
    <submittedName>
        <fullName evidence="1">Uncharacterized protein</fullName>
    </submittedName>
</protein>
<dbReference type="RefSeq" id="WP_184582416.1">
    <property type="nucleotide sequence ID" value="NZ_JACHJT010000001.1"/>
</dbReference>
<dbReference type="Proteomes" id="UP000523007">
    <property type="component" value="Unassembled WGS sequence"/>
</dbReference>
<dbReference type="AlphaFoldDB" id="A0A7W7W540"/>